<evidence type="ECO:0000256" key="1">
    <source>
        <dbReference type="SAM" id="MobiDB-lite"/>
    </source>
</evidence>
<dbReference type="HOGENOM" id="CLU_1368681_0_0_1"/>
<gene>
    <name evidence="2" type="ORF">TTHERM_00030580</name>
</gene>
<sequence length="200" mass="23709">MEEDVSFTSFHTTSLEESDDYDEEEQDLQQHLVRLKNGTLDQQIESMKYLRSQIKKISPMKVFRLFHFKYLDILNEIIKTPLNKLGKEAIYNLCGILKLERKHYQYQQKNLIIDKIISLNLCDRLATIMGDEMQNDKFGKLVNKLLWINIEIVNYSQQNNKKNKQRVSRPNEQSSQNNNNQNQNQINQQSNQQIQNEDAN</sequence>
<organism evidence="2 3">
    <name type="scientific">Tetrahymena thermophila (strain SB210)</name>
    <dbReference type="NCBI Taxonomy" id="312017"/>
    <lineage>
        <taxon>Eukaryota</taxon>
        <taxon>Sar</taxon>
        <taxon>Alveolata</taxon>
        <taxon>Ciliophora</taxon>
        <taxon>Intramacronucleata</taxon>
        <taxon>Oligohymenophorea</taxon>
        <taxon>Hymenostomatida</taxon>
        <taxon>Tetrahymenina</taxon>
        <taxon>Tetrahymenidae</taxon>
        <taxon>Tetrahymena</taxon>
    </lineage>
</organism>
<protein>
    <submittedName>
        <fullName evidence="2">Uncharacterized protein</fullName>
    </submittedName>
</protein>
<feature type="compositionally biased region" description="Low complexity" evidence="1">
    <location>
        <begin position="171"/>
        <end position="200"/>
    </location>
</feature>
<proteinExistence type="predicted"/>
<dbReference type="AlphaFoldDB" id="Q22MR5"/>
<dbReference type="InParanoid" id="Q22MR5"/>
<feature type="compositionally biased region" description="Polar residues" evidence="1">
    <location>
        <begin position="1"/>
        <end position="13"/>
    </location>
</feature>
<reference evidence="3" key="1">
    <citation type="journal article" date="2006" name="PLoS Biol.">
        <title>Macronuclear genome sequence of the ciliate Tetrahymena thermophila, a model eukaryote.</title>
        <authorList>
            <person name="Eisen J.A."/>
            <person name="Coyne R.S."/>
            <person name="Wu M."/>
            <person name="Wu D."/>
            <person name="Thiagarajan M."/>
            <person name="Wortman J.R."/>
            <person name="Badger J.H."/>
            <person name="Ren Q."/>
            <person name="Amedeo P."/>
            <person name="Jones K.M."/>
            <person name="Tallon L.J."/>
            <person name="Delcher A.L."/>
            <person name="Salzberg S.L."/>
            <person name="Silva J.C."/>
            <person name="Haas B.J."/>
            <person name="Majoros W.H."/>
            <person name="Farzad M."/>
            <person name="Carlton J.M."/>
            <person name="Smith R.K. Jr."/>
            <person name="Garg J."/>
            <person name="Pearlman R.E."/>
            <person name="Karrer K.M."/>
            <person name="Sun L."/>
            <person name="Manning G."/>
            <person name="Elde N.C."/>
            <person name="Turkewitz A.P."/>
            <person name="Asai D.J."/>
            <person name="Wilkes D.E."/>
            <person name="Wang Y."/>
            <person name="Cai H."/>
            <person name="Collins K."/>
            <person name="Stewart B.A."/>
            <person name="Lee S.R."/>
            <person name="Wilamowska K."/>
            <person name="Weinberg Z."/>
            <person name="Ruzzo W.L."/>
            <person name="Wloga D."/>
            <person name="Gaertig J."/>
            <person name="Frankel J."/>
            <person name="Tsao C.-C."/>
            <person name="Gorovsky M.A."/>
            <person name="Keeling P.J."/>
            <person name="Waller R.F."/>
            <person name="Patron N.J."/>
            <person name="Cherry J.M."/>
            <person name="Stover N.A."/>
            <person name="Krieger C.J."/>
            <person name="del Toro C."/>
            <person name="Ryder H.F."/>
            <person name="Williamson S.C."/>
            <person name="Barbeau R.A."/>
            <person name="Hamilton E.P."/>
            <person name="Orias E."/>
        </authorList>
    </citation>
    <scope>NUCLEOTIDE SEQUENCE [LARGE SCALE GENOMIC DNA]</scope>
    <source>
        <strain evidence="3">SB210</strain>
    </source>
</reference>
<dbReference type="KEGG" id="tet:TTHERM_00030580"/>
<feature type="region of interest" description="Disordered" evidence="1">
    <location>
        <begin position="1"/>
        <end position="22"/>
    </location>
</feature>
<keyword evidence="3" id="KW-1185">Reference proteome</keyword>
<feature type="region of interest" description="Disordered" evidence="1">
    <location>
        <begin position="159"/>
        <end position="200"/>
    </location>
</feature>
<evidence type="ECO:0000313" key="3">
    <source>
        <dbReference type="Proteomes" id="UP000009168"/>
    </source>
</evidence>
<name>Q22MR5_TETTS</name>
<evidence type="ECO:0000313" key="2">
    <source>
        <dbReference type="EMBL" id="EAR86643.1"/>
    </source>
</evidence>
<dbReference type="Proteomes" id="UP000009168">
    <property type="component" value="Unassembled WGS sequence"/>
</dbReference>
<dbReference type="RefSeq" id="XP_976955.1">
    <property type="nucleotide sequence ID" value="XM_971862.3"/>
</dbReference>
<accession>Q22MR5</accession>
<dbReference type="EMBL" id="GG662720">
    <property type="protein sequence ID" value="EAR86643.1"/>
    <property type="molecule type" value="Genomic_DNA"/>
</dbReference>
<dbReference type="GeneID" id="7828686"/>